<feature type="region of interest" description="Disordered" evidence="5">
    <location>
        <begin position="326"/>
        <end position="381"/>
    </location>
</feature>
<evidence type="ECO:0000256" key="5">
    <source>
        <dbReference type="SAM" id="MobiDB-lite"/>
    </source>
</evidence>
<dbReference type="PANTHER" id="PTHR23112:SF37">
    <property type="entry name" value="G PROTEIN-COUPLED RECEPTOR GPR1"/>
    <property type="match status" value="1"/>
</dbReference>
<feature type="domain" description="G-protein coupled receptors family 1 profile" evidence="7">
    <location>
        <begin position="33"/>
        <end position="299"/>
    </location>
</feature>
<feature type="transmembrane region" description="Helical" evidence="6">
    <location>
        <begin position="27"/>
        <end position="46"/>
    </location>
</feature>
<dbReference type="EMBL" id="KV417698">
    <property type="protein sequence ID" value="KZP09498.1"/>
    <property type="molecule type" value="Genomic_DNA"/>
</dbReference>
<dbReference type="GO" id="GO:0005886">
    <property type="term" value="C:plasma membrane"/>
    <property type="evidence" value="ECO:0007669"/>
    <property type="project" value="TreeGrafter"/>
</dbReference>
<evidence type="ECO:0000259" key="7">
    <source>
        <dbReference type="PROSITE" id="PS50262"/>
    </source>
</evidence>
<feature type="transmembrane region" description="Helical" evidence="6">
    <location>
        <begin position="242"/>
        <end position="259"/>
    </location>
</feature>
<keyword evidence="2 6" id="KW-0812">Transmembrane</keyword>
<dbReference type="Gene3D" id="1.20.1070.10">
    <property type="entry name" value="Rhodopsin 7-helix transmembrane proteins"/>
    <property type="match status" value="1"/>
</dbReference>
<evidence type="ECO:0000256" key="3">
    <source>
        <dbReference type="ARBA" id="ARBA00022989"/>
    </source>
</evidence>
<organism evidence="8 9">
    <name type="scientific">Athelia psychrophila</name>
    <dbReference type="NCBI Taxonomy" id="1759441"/>
    <lineage>
        <taxon>Eukaryota</taxon>
        <taxon>Fungi</taxon>
        <taxon>Dikarya</taxon>
        <taxon>Basidiomycota</taxon>
        <taxon>Agaricomycotina</taxon>
        <taxon>Agaricomycetes</taxon>
        <taxon>Agaricomycetidae</taxon>
        <taxon>Atheliales</taxon>
        <taxon>Atheliaceae</taxon>
        <taxon>Athelia</taxon>
    </lineage>
</organism>
<reference evidence="8 9" key="1">
    <citation type="journal article" date="2016" name="Mol. Biol. Evol.">
        <title>Comparative Genomics of Early-Diverging Mushroom-Forming Fungi Provides Insights into the Origins of Lignocellulose Decay Capabilities.</title>
        <authorList>
            <person name="Nagy L.G."/>
            <person name="Riley R."/>
            <person name="Tritt A."/>
            <person name="Adam C."/>
            <person name="Daum C."/>
            <person name="Floudas D."/>
            <person name="Sun H."/>
            <person name="Yadav J.S."/>
            <person name="Pangilinan J."/>
            <person name="Larsson K.H."/>
            <person name="Matsuura K."/>
            <person name="Barry K."/>
            <person name="Labutti K."/>
            <person name="Kuo R."/>
            <person name="Ohm R.A."/>
            <person name="Bhattacharya S.S."/>
            <person name="Shirouzu T."/>
            <person name="Yoshinaga Y."/>
            <person name="Martin F.M."/>
            <person name="Grigoriev I.V."/>
            <person name="Hibbett D.S."/>
        </authorList>
    </citation>
    <scope>NUCLEOTIDE SEQUENCE [LARGE SCALE GENOMIC DNA]</scope>
    <source>
        <strain evidence="8 9">CBS 109695</strain>
    </source>
</reference>
<sequence length="381" mass="41415">MAAENSTSTVDLTRGDSIGLTLVAESALISLIAVLGVLGLLTRNAFRNGYLIKRPADLYMISLFAFDLVMAVGHVVDIKWVHEGKVVLGGYCTAQGAIQQFGELGSSLSTLAIAIHTFVGVMWGKLGRNFIFAYCVVAFNWLFVILFVALGVSLNKGSSQPYETPDGFWCWISPKYEAEQITGEYLWLWSTMIISFLTYSLLFLWARGNLTVDTDRWWHIRIHHALASRMNTSGSKARSVKMIAYPIVFTIVVLPLSIVRFKSGFGKGAGQGAHKVPHAATFAVQFLYSLSGALNVMLFLTTRSGLLLPKSTPAISTALLQPGVESDTELGQGHSPGSVASKGGAHSIRHSPSTDMRSVERGERPIALTALPGVDDESEDW</sequence>
<dbReference type="GO" id="GO:0004930">
    <property type="term" value="F:G protein-coupled receptor activity"/>
    <property type="evidence" value="ECO:0007669"/>
    <property type="project" value="TreeGrafter"/>
</dbReference>
<name>A0A165YFA8_9AGAM</name>
<keyword evidence="9" id="KW-1185">Reference proteome</keyword>
<feature type="transmembrane region" description="Helical" evidence="6">
    <location>
        <begin position="104"/>
        <end position="124"/>
    </location>
</feature>
<feature type="transmembrane region" description="Helical" evidence="6">
    <location>
        <begin position="279"/>
        <end position="300"/>
    </location>
</feature>
<evidence type="ECO:0000313" key="9">
    <source>
        <dbReference type="Proteomes" id="UP000076532"/>
    </source>
</evidence>
<proteinExistence type="predicted"/>
<dbReference type="SUPFAM" id="SSF81321">
    <property type="entry name" value="Family A G protein-coupled receptor-like"/>
    <property type="match status" value="1"/>
</dbReference>
<dbReference type="OrthoDB" id="100006at2759"/>
<keyword evidence="4 6" id="KW-0472">Membrane</keyword>
<dbReference type="STRING" id="436010.A0A165YFA8"/>
<feature type="transmembrane region" description="Helical" evidence="6">
    <location>
        <begin position="131"/>
        <end position="152"/>
    </location>
</feature>
<dbReference type="PROSITE" id="PS50262">
    <property type="entry name" value="G_PROTEIN_RECEP_F1_2"/>
    <property type="match status" value="1"/>
</dbReference>
<dbReference type="AlphaFoldDB" id="A0A165YFA8"/>
<feature type="transmembrane region" description="Helical" evidence="6">
    <location>
        <begin position="58"/>
        <end position="76"/>
    </location>
</feature>
<evidence type="ECO:0000256" key="1">
    <source>
        <dbReference type="ARBA" id="ARBA00004141"/>
    </source>
</evidence>
<dbReference type="Proteomes" id="UP000076532">
    <property type="component" value="Unassembled WGS sequence"/>
</dbReference>
<evidence type="ECO:0000313" key="8">
    <source>
        <dbReference type="EMBL" id="KZP09498.1"/>
    </source>
</evidence>
<dbReference type="InterPro" id="IPR017452">
    <property type="entry name" value="GPCR_Rhodpsn_7TM"/>
</dbReference>
<feature type="transmembrane region" description="Helical" evidence="6">
    <location>
        <begin position="186"/>
        <end position="206"/>
    </location>
</feature>
<dbReference type="PANTHER" id="PTHR23112">
    <property type="entry name" value="G PROTEIN-COUPLED RECEPTOR 157-RELATED"/>
    <property type="match status" value="1"/>
</dbReference>
<evidence type="ECO:0000256" key="6">
    <source>
        <dbReference type="SAM" id="Phobius"/>
    </source>
</evidence>
<protein>
    <recommendedName>
        <fullName evidence="7">G-protein coupled receptors family 1 profile domain-containing protein</fullName>
    </recommendedName>
</protein>
<accession>A0A165YFA8</accession>
<evidence type="ECO:0000256" key="4">
    <source>
        <dbReference type="ARBA" id="ARBA00023136"/>
    </source>
</evidence>
<comment type="subcellular location">
    <subcellularLocation>
        <location evidence="1">Membrane</location>
        <topology evidence="1">Multi-pass membrane protein</topology>
    </subcellularLocation>
</comment>
<gene>
    <name evidence="8" type="ORF">FIBSPDRAFT_938451</name>
</gene>
<dbReference type="GO" id="GO:0007189">
    <property type="term" value="P:adenylate cyclase-activating G protein-coupled receptor signaling pathway"/>
    <property type="evidence" value="ECO:0007669"/>
    <property type="project" value="TreeGrafter"/>
</dbReference>
<evidence type="ECO:0000256" key="2">
    <source>
        <dbReference type="ARBA" id="ARBA00022692"/>
    </source>
</evidence>
<keyword evidence="3 6" id="KW-1133">Transmembrane helix</keyword>